<keyword evidence="4" id="KW-1185">Reference proteome</keyword>
<feature type="chain" id="PRO_5042601415" evidence="2">
    <location>
        <begin position="20"/>
        <end position="76"/>
    </location>
</feature>
<evidence type="ECO:0000313" key="4">
    <source>
        <dbReference type="Proteomes" id="UP001251528"/>
    </source>
</evidence>
<accession>A0AAJ0CVX7</accession>
<dbReference type="Proteomes" id="UP001251528">
    <property type="component" value="Unassembled WGS sequence"/>
</dbReference>
<feature type="signal peptide" evidence="2">
    <location>
        <begin position="1"/>
        <end position="19"/>
    </location>
</feature>
<proteinExistence type="predicted"/>
<name>A0AAJ0CVX7_9HYPO</name>
<reference evidence="3" key="1">
    <citation type="submission" date="2023-06" db="EMBL/GenBank/DDBJ databases">
        <title>Conoideocrella luteorostrata (Hypocreales: Clavicipitaceae), a potential biocontrol fungus for elongate hemlock scale in United States Christmas tree production areas.</title>
        <authorList>
            <person name="Barrett H."/>
            <person name="Lovett B."/>
            <person name="Macias A.M."/>
            <person name="Stajich J.E."/>
            <person name="Kasson M.T."/>
        </authorList>
    </citation>
    <scope>NUCLEOTIDE SEQUENCE</scope>
    <source>
        <strain evidence="3">ARSEF 14590</strain>
    </source>
</reference>
<comment type="caution">
    <text evidence="3">The sequence shown here is derived from an EMBL/GenBank/DDBJ whole genome shotgun (WGS) entry which is preliminary data.</text>
</comment>
<feature type="region of interest" description="Disordered" evidence="1">
    <location>
        <begin position="56"/>
        <end position="76"/>
    </location>
</feature>
<evidence type="ECO:0000313" key="3">
    <source>
        <dbReference type="EMBL" id="KAK2611964.1"/>
    </source>
</evidence>
<evidence type="ECO:0000256" key="2">
    <source>
        <dbReference type="SAM" id="SignalP"/>
    </source>
</evidence>
<gene>
    <name evidence="3" type="ORF">QQS21_002070</name>
</gene>
<keyword evidence="2" id="KW-0732">Signal</keyword>
<organism evidence="3 4">
    <name type="scientific">Conoideocrella luteorostrata</name>
    <dbReference type="NCBI Taxonomy" id="1105319"/>
    <lineage>
        <taxon>Eukaryota</taxon>
        <taxon>Fungi</taxon>
        <taxon>Dikarya</taxon>
        <taxon>Ascomycota</taxon>
        <taxon>Pezizomycotina</taxon>
        <taxon>Sordariomycetes</taxon>
        <taxon>Hypocreomycetidae</taxon>
        <taxon>Hypocreales</taxon>
        <taxon>Clavicipitaceae</taxon>
        <taxon>Conoideocrella</taxon>
    </lineage>
</organism>
<dbReference type="AlphaFoldDB" id="A0AAJ0CVX7"/>
<evidence type="ECO:0000256" key="1">
    <source>
        <dbReference type="SAM" id="MobiDB-lite"/>
    </source>
</evidence>
<dbReference type="EMBL" id="JASWJB010000023">
    <property type="protein sequence ID" value="KAK2611964.1"/>
    <property type="molecule type" value="Genomic_DNA"/>
</dbReference>
<sequence>MVRFTALLLTFVASSMALAASDKPKNQQDASNDAREWLKTLIDAAKELQMVAEEAHKEIEKAPDGQKPGPENEPKP</sequence>
<protein>
    <submittedName>
        <fullName evidence="3">Uncharacterized protein</fullName>
    </submittedName>
</protein>